<dbReference type="EMBL" id="QDHA01000064">
    <property type="protein sequence ID" value="RCJ05855.1"/>
    <property type="molecule type" value="Genomic_DNA"/>
</dbReference>
<dbReference type="PROSITE" id="PS51257">
    <property type="entry name" value="PROKAR_LIPOPROTEIN"/>
    <property type="match status" value="1"/>
</dbReference>
<evidence type="ECO:0000313" key="3">
    <source>
        <dbReference type="Proteomes" id="UP000253501"/>
    </source>
</evidence>
<accession>A0A367PFJ2</accession>
<dbReference type="InterPro" id="IPR014508">
    <property type="entry name" value="UCP020555_TPR-like"/>
</dbReference>
<feature type="signal peptide" evidence="1">
    <location>
        <begin position="1"/>
        <end position="28"/>
    </location>
</feature>
<comment type="caution">
    <text evidence="2">The sequence shown here is derived from an EMBL/GenBank/DDBJ whole genome shotgun (WGS) entry which is preliminary data.</text>
</comment>
<evidence type="ECO:0000313" key="2">
    <source>
        <dbReference type="EMBL" id="RCJ05855.1"/>
    </source>
</evidence>
<dbReference type="Pfam" id="PF16068">
    <property type="entry name" value="DUF4810"/>
    <property type="match status" value="1"/>
</dbReference>
<feature type="chain" id="PRO_5016769468" evidence="1">
    <location>
        <begin position="29"/>
        <end position="124"/>
    </location>
</feature>
<dbReference type="Proteomes" id="UP000253501">
    <property type="component" value="Unassembled WGS sequence"/>
</dbReference>
<protein>
    <submittedName>
        <fullName evidence="2">DUF4810 domain-containing protein</fullName>
    </submittedName>
</protein>
<dbReference type="PIRSF" id="PIRSF020555">
    <property type="entry name" value="UCP020555"/>
    <property type="match status" value="1"/>
</dbReference>
<name>A0A367PFJ2_CUPNE</name>
<keyword evidence="1" id="KW-0732">Signal</keyword>
<dbReference type="RefSeq" id="WP_114134179.1">
    <property type="nucleotide sequence ID" value="NZ_CP068435.1"/>
</dbReference>
<proteinExistence type="predicted"/>
<sequence length="124" mass="14013">MKTLFRPWRLAVPALVASALLAGCAAPAKPLYQWEGYQPQVYQYFKGEPKQAQIEVLERDLQKIMAAGNTPPPGYHAHLGMLYADIGKDDEMVREFQTEKALFPESGAYVDFLLKNVKRKGEKK</sequence>
<evidence type="ECO:0000256" key="1">
    <source>
        <dbReference type="SAM" id="SignalP"/>
    </source>
</evidence>
<dbReference type="AlphaFoldDB" id="A0A367PFJ2"/>
<reference evidence="2 3" key="1">
    <citation type="submission" date="2018-04" db="EMBL/GenBank/DDBJ databases">
        <title>Cupriavidus necator CR12 genome sequencing and assembly.</title>
        <authorList>
            <person name="Ben Fekih I."/>
            <person name="Mazhar H.S."/>
            <person name="Bello S.K."/>
            <person name="Rensing C."/>
        </authorList>
    </citation>
    <scope>NUCLEOTIDE SEQUENCE [LARGE SCALE GENOMIC DNA]</scope>
    <source>
        <strain evidence="2 3">CR12</strain>
    </source>
</reference>
<gene>
    <name evidence="2" type="ORF">DDK22_24525</name>
</gene>
<organism evidence="2 3">
    <name type="scientific">Cupriavidus necator</name>
    <name type="common">Alcaligenes eutrophus</name>
    <name type="synonym">Ralstonia eutropha</name>
    <dbReference type="NCBI Taxonomy" id="106590"/>
    <lineage>
        <taxon>Bacteria</taxon>
        <taxon>Pseudomonadati</taxon>
        <taxon>Pseudomonadota</taxon>
        <taxon>Betaproteobacteria</taxon>
        <taxon>Burkholderiales</taxon>
        <taxon>Burkholderiaceae</taxon>
        <taxon>Cupriavidus</taxon>
    </lineage>
</organism>